<protein>
    <submittedName>
        <fullName evidence="2">Uncharacterized protein</fullName>
    </submittedName>
</protein>
<dbReference type="Proteomes" id="UP000015102">
    <property type="component" value="Unassembled WGS sequence"/>
</dbReference>
<name>T1GRT9_MEGSC</name>
<feature type="region of interest" description="Disordered" evidence="1">
    <location>
        <begin position="53"/>
        <end position="79"/>
    </location>
</feature>
<reference evidence="2" key="2">
    <citation type="submission" date="2015-06" db="UniProtKB">
        <authorList>
            <consortium name="EnsemblMetazoa"/>
        </authorList>
    </citation>
    <scope>IDENTIFICATION</scope>
</reference>
<organism evidence="2 3">
    <name type="scientific">Megaselia scalaris</name>
    <name type="common">Humpbacked fly</name>
    <name type="synonym">Phora scalaris</name>
    <dbReference type="NCBI Taxonomy" id="36166"/>
    <lineage>
        <taxon>Eukaryota</taxon>
        <taxon>Metazoa</taxon>
        <taxon>Ecdysozoa</taxon>
        <taxon>Arthropoda</taxon>
        <taxon>Hexapoda</taxon>
        <taxon>Insecta</taxon>
        <taxon>Pterygota</taxon>
        <taxon>Neoptera</taxon>
        <taxon>Endopterygota</taxon>
        <taxon>Diptera</taxon>
        <taxon>Brachycera</taxon>
        <taxon>Muscomorpha</taxon>
        <taxon>Platypezoidea</taxon>
        <taxon>Phoridae</taxon>
        <taxon>Megaseliini</taxon>
        <taxon>Megaselia</taxon>
    </lineage>
</organism>
<dbReference type="AlphaFoldDB" id="T1GRT9"/>
<reference evidence="3" key="1">
    <citation type="submission" date="2013-02" db="EMBL/GenBank/DDBJ databases">
        <authorList>
            <person name="Hughes D."/>
        </authorList>
    </citation>
    <scope>NUCLEOTIDE SEQUENCE</scope>
    <source>
        <strain>Durham</strain>
        <strain evidence="3">NC isolate 2 -- Noor lab</strain>
    </source>
</reference>
<feature type="compositionally biased region" description="Polar residues" evidence="1">
    <location>
        <begin position="59"/>
        <end position="79"/>
    </location>
</feature>
<evidence type="ECO:0000313" key="2">
    <source>
        <dbReference type="EnsemblMetazoa" id="MESCA006380-PA"/>
    </source>
</evidence>
<dbReference type="EMBL" id="CAQQ02165945">
    <property type="status" value="NOT_ANNOTATED_CDS"/>
    <property type="molecule type" value="Genomic_DNA"/>
</dbReference>
<dbReference type="EMBL" id="CAQQ02165946">
    <property type="status" value="NOT_ANNOTATED_CDS"/>
    <property type="molecule type" value="Genomic_DNA"/>
</dbReference>
<dbReference type="EnsemblMetazoa" id="MESCA006380-RA">
    <property type="protein sequence ID" value="MESCA006380-PA"/>
    <property type="gene ID" value="MESCA006380"/>
</dbReference>
<dbReference type="HOGENOM" id="CLU_2608778_0_0_1"/>
<proteinExistence type="predicted"/>
<accession>T1GRT9</accession>
<evidence type="ECO:0000256" key="1">
    <source>
        <dbReference type="SAM" id="MobiDB-lite"/>
    </source>
</evidence>
<sequence>MTDDTKYDTPTRDELFRTKNQMTLGNMLSCVKAAGGIYNSFKTVRGFRQGDSVNDHESVQLSDIQHNQRKQTQPDIGMS</sequence>
<keyword evidence="3" id="KW-1185">Reference proteome</keyword>
<evidence type="ECO:0000313" key="3">
    <source>
        <dbReference type="Proteomes" id="UP000015102"/>
    </source>
</evidence>